<dbReference type="AlphaFoldDB" id="A0A9P0C9D7"/>
<name>A0A9P0C9D7_9CUCU</name>
<proteinExistence type="predicted"/>
<protein>
    <submittedName>
        <fullName evidence="2">Uncharacterized protein</fullName>
    </submittedName>
</protein>
<dbReference type="Proteomes" id="UP001153636">
    <property type="component" value="Chromosome 1"/>
</dbReference>
<reference evidence="2" key="1">
    <citation type="submission" date="2022-01" db="EMBL/GenBank/DDBJ databases">
        <authorList>
            <person name="King R."/>
        </authorList>
    </citation>
    <scope>NUCLEOTIDE SEQUENCE</scope>
</reference>
<dbReference type="EMBL" id="OV651813">
    <property type="protein sequence ID" value="CAH1099402.1"/>
    <property type="molecule type" value="Genomic_DNA"/>
</dbReference>
<accession>A0A9P0C9D7</accession>
<feature type="region of interest" description="Disordered" evidence="1">
    <location>
        <begin position="122"/>
        <end position="169"/>
    </location>
</feature>
<dbReference type="OrthoDB" id="6753578at2759"/>
<gene>
    <name evidence="2" type="ORF">PSYICH_LOCUS720</name>
</gene>
<organism evidence="2 3">
    <name type="scientific">Psylliodes chrysocephalus</name>
    <dbReference type="NCBI Taxonomy" id="3402493"/>
    <lineage>
        <taxon>Eukaryota</taxon>
        <taxon>Metazoa</taxon>
        <taxon>Ecdysozoa</taxon>
        <taxon>Arthropoda</taxon>
        <taxon>Hexapoda</taxon>
        <taxon>Insecta</taxon>
        <taxon>Pterygota</taxon>
        <taxon>Neoptera</taxon>
        <taxon>Endopterygota</taxon>
        <taxon>Coleoptera</taxon>
        <taxon>Polyphaga</taxon>
        <taxon>Cucujiformia</taxon>
        <taxon>Chrysomeloidea</taxon>
        <taxon>Chrysomelidae</taxon>
        <taxon>Galerucinae</taxon>
        <taxon>Alticini</taxon>
        <taxon>Psylliodes</taxon>
    </lineage>
</organism>
<feature type="compositionally biased region" description="Acidic residues" evidence="1">
    <location>
        <begin position="152"/>
        <end position="162"/>
    </location>
</feature>
<evidence type="ECO:0000313" key="3">
    <source>
        <dbReference type="Proteomes" id="UP001153636"/>
    </source>
</evidence>
<feature type="compositionally biased region" description="Low complexity" evidence="1">
    <location>
        <begin position="129"/>
        <end position="151"/>
    </location>
</feature>
<sequence>MTREMFYSFENLDNLIKDFKKDSERKPLQFREVAYFKYDKDMETFSFEFKHTLDSSYSFSKCACGSRFVGRPTFSLESTLQQSNKSPVPIKLEKWNNLQSLLEYIPTIYHGFYKNMIHPKSKGKKAQKAKTATTKNSEPGSSNSNNGANVESDGEEDLDDNDLDSHYDS</sequence>
<keyword evidence="3" id="KW-1185">Reference proteome</keyword>
<evidence type="ECO:0000313" key="2">
    <source>
        <dbReference type="EMBL" id="CAH1099402.1"/>
    </source>
</evidence>
<evidence type="ECO:0000256" key="1">
    <source>
        <dbReference type="SAM" id="MobiDB-lite"/>
    </source>
</evidence>